<evidence type="ECO:0008006" key="3">
    <source>
        <dbReference type="Google" id="ProtNLM"/>
    </source>
</evidence>
<dbReference type="Proteomes" id="UP000235145">
    <property type="component" value="Unassembled WGS sequence"/>
</dbReference>
<name>A0A9R1VMK4_LACSA</name>
<comment type="caution">
    <text evidence="1">The sequence shown here is derived from an EMBL/GenBank/DDBJ whole genome shotgun (WGS) entry which is preliminary data.</text>
</comment>
<accession>A0A9R1VMK4</accession>
<dbReference type="Gene3D" id="2.40.50.140">
    <property type="entry name" value="Nucleic acid-binding proteins"/>
    <property type="match status" value="1"/>
</dbReference>
<organism evidence="1 2">
    <name type="scientific">Lactuca sativa</name>
    <name type="common">Garden lettuce</name>
    <dbReference type="NCBI Taxonomy" id="4236"/>
    <lineage>
        <taxon>Eukaryota</taxon>
        <taxon>Viridiplantae</taxon>
        <taxon>Streptophyta</taxon>
        <taxon>Embryophyta</taxon>
        <taxon>Tracheophyta</taxon>
        <taxon>Spermatophyta</taxon>
        <taxon>Magnoliopsida</taxon>
        <taxon>eudicotyledons</taxon>
        <taxon>Gunneridae</taxon>
        <taxon>Pentapetalae</taxon>
        <taxon>asterids</taxon>
        <taxon>campanulids</taxon>
        <taxon>Asterales</taxon>
        <taxon>Asteraceae</taxon>
        <taxon>Cichorioideae</taxon>
        <taxon>Cichorieae</taxon>
        <taxon>Lactucinae</taxon>
        <taxon>Lactuca</taxon>
    </lineage>
</organism>
<sequence>MQVALCDVFALKLNSYISEHQNENALVIILLRSIADIDLNVKSFINTIQLNTETVVAKPKDYYIRFQIKNIDDIPDYNEEGWYSFYCRDCSKKVTKNGDDSDGEPFNCNGCGGVSDVFSKVNVVIRVQDETRYAFIHLFRTILMIHLDAINDYMLELMKDEG</sequence>
<dbReference type="InterPro" id="IPR012340">
    <property type="entry name" value="NA-bd_OB-fold"/>
</dbReference>
<evidence type="ECO:0000313" key="2">
    <source>
        <dbReference type="Proteomes" id="UP000235145"/>
    </source>
</evidence>
<reference evidence="1 2" key="1">
    <citation type="journal article" date="2017" name="Nat. Commun.">
        <title>Genome assembly with in vitro proximity ligation data and whole-genome triplication in lettuce.</title>
        <authorList>
            <person name="Reyes-Chin-Wo S."/>
            <person name="Wang Z."/>
            <person name="Yang X."/>
            <person name="Kozik A."/>
            <person name="Arikit S."/>
            <person name="Song C."/>
            <person name="Xia L."/>
            <person name="Froenicke L."/>
            <person name="Lavelle D.O."/>
            <person name="Truco M.J."/>
            <person name="Xia R."/>
            <person name="Zhu S."/>
            <person name="Xu C."/>
            <person name="Xu H."/>
            <person name="Xu X."/>
            <person name="Cox K."/>
            <person name="Korf I."/>
            <person name="Meyers B.C."/>
            <person name="Michelmore R.W."/>
        </authorList>
    </citation>
    <scope>NUCLEOTIDE SEQUENCE [LARGE SCALE GENOMIC DNA]</scope>
    <source>
        <strain evidence="2">cv. Salinas</strain>
        <tissue evidence="1">Seedlings</tissue>
    </source>
</reference>
<keyword evidence="2" id="KW-1185">Reference proteome</keyword>
<evidence type="ECO:0000313" key="1">
    <source>
        <dbReference type="EMBL" id="KAJ0207492.1"/>
    </source>
</evidence>
<proteinExistence type="predicted"/>
<dbReference type="AlphaFoldDB" id="A0A9R1VMK4"/>
<protein>
    <recommendedName>
        <fullName evidence="3">Replication factor A C-terminal domain-containing protein</fullName>
    </recommendedName>
</protein>
<gene>
    <name evidence="1" type="ORF">LSAT_V11C500246420</name>
</gene>
<dbReference type="EMBL" id="NBSK02000005">
    <property type="protein sequence ID" value="KAJ0207492.1"/>
    <property type="molecule type" value="Genomic_DNA"/>
</dbReference>